<dbReference type="PaxDb" id="411460-RUMTOR_00550"/>
<evidence type="ECO:0000313" key="2">
    <source>
        <dbReference type="Proteomes" id="UP000003577"/>
    </source>
</evidence>
<sequence length="37" mass="4295">MIFSKIFNYKSYLLFTTVQAAKNLFEKFFAACTVVLP</sequence>
<gene>
    <name evidence="1" type="ORF">RUMTOR_00550</name>
</gene>
<dbReference type="AlphaFoldDB" id="A5KK01"/>
<evidence type="ECO:0000313" key="1">
    <source>
        <dbReference type="EMBL" id="EDK25654.1"/>
    </source>
</evidence>
<dbReference type="HOGENOM" id="CLU_3348266_0_0_9"/>
<accession>A5KK01</accession>
<dbReference type="Proteomes" id="UP000003577">
    <property type="component" value="Unassembled WGS sequence"/>
</dbReference>
<reference evidence="1 2" key="1">
    <citation type="submission" date="2007-03" db="EMBL/GenBank/DDBJ databases">
        <authorList>
            <person name="Fulton L."/>
            <person name="Clifton S."/>
            <person name="Fulton B."/>
            <person name="Xu J."/>
            <person name="Minx P."/>
            <person name="Pepin K.H."/>
            <person name="Johnson M."/>
            <person name="Thiruvilangam P."/>
            <person name="Bhonagiri V."/>
            <person name="Nash W.E."/>
            <person name="Mardis E.R."/>
            <person name="Wilson R.K."/>
        </authorList>
    </citation>
    <scope>NUCLEOTIDE SEQUENCE [LARGE SCALE GENOMIC DNA]</scope>
    <source>
        <strain evidence="1 2">ATCC 27756</strain>
    </source>
</reference>
<proteinExistence type="predicted"/>
<organism evidence="1 2">
    <name type="scientific">[Ruminococcus] torques ATCC 27756</name>
    <dbReference type="NCBI Taxonomy" id="411460"/>
    <lineage>
        <taxon>Bacteria</taxon>
        <taxon>Bacillati</taxon>
        <taxon>Bacillota</taxon>
        <taxon>Clostridia</taxon>
        <taxon>Lachnospirales</taxon>
        <taxon>Lachnospiraceae</taxon>
        <taxon>Mediterraneibacter</taxon>
    </lineage>
</organism>
<comment type="caution">
    <text evidence="1">The sequence shown here is derived from an EMBL/GenBank/DDBJ whole genome shotgun (WGS) entry which is preliminary data.</text>
</comment>
<protein>
    <submittedName>
        <fullName evidence="1">Uncharacterized protein</fullName>
    </submittedName>
</protein>
<dbReference type="EMBL" id="AAVP02000001">
    <property type="protein sequence ID" value="EDK25654.1"/>
    <property type="molecule type" value="Genomic_DNA"/>
</dbReference>
<name>A5KK01_9FIRM</name>
<reference evidence="1 2" key="2">
    <citation type="submission" date="2007-04" db="EMBL/GenBank/DDBJ databases">
        <title>Draft genome sequence of Ruminococcus torques (ATCC 27756).</title>
        <authorList>
            <person name="Sudarsanam P."/>
            <person name="Ley R."/>
            <person name="Guruge J."/>
            <person name="Turnbaugh P.J."/>
            <person name="Mahowald M."/>
            <person name="Liep D."/>
            <person name="Gordon J."/>
        </authorList>
    </citation>
    <scope>NUCLEOTIDE SEQUENCE [LARGE SCALE GENOMIC DNA]</scope>
    <source>
        <strain evidence="1 2">ATCC 27756</strain>
    </source>
</reference>